<evidence type="ECO:0000313" key="2">
    <source>
        <dbReference type="Proteomes" id="UP000254072"/>
    </source>
</evidence>
<protein>
    <submittedName>
        <fullName evidence="1">Uncharacterized protein</fullName>
    </submittedName>
</protein>
<name>A0A379DWY3_9BACT</name>
<accession>A0A379DWY3</accession>
<evidence type="ECO:0000313" key="1">
    <source>
        <dbReference type="EMBL" id="SUB84983.1"/>
    </source>
</evidence>
<dbReference type="AlphaFoldDB" id="A0A379DWY3"/>
<dbReference type="EMBL" id="UGTL01000001">
    <property type="protein sequence ID" value="SUB84983.1"/>
    <property type="molecule type" value="Genomic_DNA"/>
</dbReference>
<proteinExistence type="predicted"/>
<gene>
    <name evidence="1" type="ORF">NCTC11157_00702</name>
</gene>
<organism evidence="1 2">
    <name type="scientific">Prevotella disiens</name>
    <dbReference type="NCBI Taxonomy" id="28130"/>
    <lineage>
        <taxon>Bacteria</taxon>
        <taxon>Pseudomonadati</taxon>
        <taxon>Bacteroidota</taxon>
        <taxon>Bacteroidia</taxon>
        <taxon>Bacteroidales</taxon>
        <taxon>Prevotellaceae</taxon>
        <taxon>Prevotella</taxon>
    </lineage>
</organism>
<sequence>MLGKTELVGCKGKLKNLSPTLPDGGRSATLLVSWGYKCNLI</sequence>
<dbReference type="Proteomes" id="UP000254072">
    <property type="component" value="Unassembled WGS sequence"/>
</dbReference>
<reference evidence="1 2" key="1">
    <citation type="submission" date="2018-06" db="EMBL/GenBank/DDBJ databases">
        <authorList>
            <consortium name="Pathogen Informatics"/>
            <person name="Doyle S."/>
        </authorList>
    </citation>
    <scope>NUCLEOTIDE SEQUENCE [LARGE SCALE GENOMIC DNA]</scope>
    <source>
        <strain evidence="1 2">NCTC11157</strain>
    </source>
</reference>